<reference evidence="6 7" key="1">
    <citation type="submission" date="2018-04" db="EMBL/GenBank/DDBJ databases">
        <title>Genomic Encyclopedia of Archaeal and Bacterial Type Strains, Phase II (KMG-II): from individual species to whole genera.</title>
        <authorList>
            <person name="Goeker M."/>
        </authorList>
    </citation>
    <scope>NUCLEOTIDE SEQUENCE [LARGE SCALE GENOMIC DNA]</scope>
    <source>
        <strain evidence="6 7">DSM 100434</strain>
    </source>
</reference>
<sequence length="297" mass="32569">MMHRPNWDDYRFVLAVARTGSVSGAARELGVNHATVLRRVAGIEKRLGVELFEKSVRGYEIAPEKLRLIEAAREVEAAVSAVERLARAGEAPLAGVIRVTSTDTFCQVVLPPLLARLSAHEKELSFELISNNAHLDLSRLHADVTVRPTFKLPEDMHGEMATQMRFGFYARSADVPTDRWIGLTGAIGRSHAAQKLREELERRKVDFVAAADSFLTLRALAETGMGRVMLPVVLGDAAKMLVPVEPVVDLPPLPVFVASHADLADAPRLRQARARIATALEGEEPRLMGKALMQMSS</sequence>
<dbReference type="InterPro" id="IPR058163">
    <property type="entry name" value="LysR-type_TF_proteobact-type"/>
</dbReference>
<organism evidence="6 7">
    <name type="scientific">Celeribacter persicus</name>
    <dbReference type="NCBI Taxonomy" id="1651082"/>
    <lineage>
        <taxon>Bacteria</taxon>
        <taxon>Pseudomonadati</taxon>
        <taxon>Pseudomonadota</taxon>
        <taxon>Alphaproteobacteria</taxon>
        <taxon>Rhodobacterales</taxon>
        <taxon>Roseobacteraceae</taxon>
        <taxon>Celeribacter</taxon>
    </lineage>
</organism>
<dbReference type="GO" id="GO:0003700">
    <property type="term" value="F:DNA-binding transcription factor activity"/>
    <property type="evidence" value="ECO:0007669"/>
    <property type="project" value="InterPro"/>
</dbReference>
<dbReference type="Gene3D" id="1.10.10.10">
    <property type="entry name" value="Winged helix-like DNA-binding domain superfamily/Winged helix DNA-binding domain"/>
    <property type="match status" value="1"/>
</dbReference>
<dbReference type="Pfam" id="PF03466">
    <property type="entry name" value="LysR_substrate"/>
    <property type="match status" value="1"/>
</dbReference>
<feature type="domain" description="HTH lysR-type" evidence="5">
    <location>
        <begin position="5"/>
        <end position="62"/>
    </location>
</feature>
<evidence type="ECO:0000256" key="3">
    <source>
        <dbReference type="ARBA" id="ARBA00023125"/>
    </source>
</evidence>
<comment type="caution">
    <text evidence="6">The sequence shown here is derived from an EMBL/GenBank/DDBJ whole genome shotgun (WGS) entry which is preliminary data.</text>
</comment>
<proteinExistence type="inferred from homology"/>
<keyword evidence="3 6" id="KW-0238">DNA-binding</keyword>
<dbReference type="InterPro" id="IPR036390">
    <property type="entry name" value="WH_DNA-bd_sf"/>
</dbReference>
<evidence type="ECO:0000256" key="2">
    <source>
        <dbReference type="ARBA" id="ARBA00023015"/>
    </source>
</evidence>
<protein>
    <submittedName>
        <fullName evidence="6">DNA-binding transcriptional LysR family regulator</fullName>
    </submittedName>
</protein>
<dbReference type="RefSeq" id="WP_107816607.1">
    <property type="nucleotide sequence ID" value="NZ_QAOH01000007.1"/>
</dbReference>
<evidence type="ECO:0000313" key="7">
    <source>
        <dbReference type="Proteomes" id="UP000244077"/>
    </source>
</evidence>
<dbReference type="Pfam" id="PF00126">
    <property type="entry name" value="HTH_1"/>
    <property type="match status" value="1"/>
</dbReference>
<dbReference type="PANTHER" id="PTHR30537:SF3">
    <property type="entry name" value="TRANSCRIPTIONAL REGULATORY PROTEIN"/>
    <property type="match status" value="1"/>
</dbReference>
<dbReference type="SUPFAM" id="SSF53850">
    <property type="entry name" value="Periplasmic binding protein-like II"/>
    <property type="match status" value="1"/>
</dbReference>
<dbReference type="Gene3D" id="3.40.190.290">
    <property type="match status" value="1"/>
</dbReference>
<name>A0A2T5HK54_9RHOB</name>
<keyword evidence="2" id="KW-0805">Transcription regulation</keyword>
<gene>
    <name evidence="6" type="ORF">C8N42_107105</name>
</gene>
<dbReference type="GO" id="GO:0006351">
    <property type="term" value="P:DNA-templated transcription"/>
    <property type="evidence" value="ECO:0007669"/>
    <property type="project" value="TreeGrafter"/>
</dbReference>
<evidence type="ECO:0000256" key="4">
    <source>
        <dbReference type="ARBA" id="ARBA00023163"/>
    </source>
</evidence>
<dbReference type="SUPFAM" id="SSF46785">
    <property type="entry name" value="Winged helix' DNA-binding domain"/>
    <property type="match status" value="1"/>
</dbReference>
<dbReference type="InterPro" id="IPR005119">
    <property type="entry name" value="LysR_subst-bd"/>
</dbReference>
<evidence type="ECO:0000256" key="1">
    <source>
        <dbReference type="ARBA" id="ARBA00009437"/>
    </source>
</evidence>
<keyword evidence="4" id="KW-0804">Transcription</keyword>
<evidence type="ECO:0000259" key="5">
    <source>
        <dbReference type="PROSITE" id="PS50931"/>
    </source>
</evidence>
<accession>A0A2T5HK54</accession>
<dbReference type="AlphaFoldDB" id="A0A2T5HK54"/>
<dbReference type="Proteomes" id="UP000244077">
    <property type="component" value="Unassembled WGS sequence"/>
</dbReference>
<evidence type="ECO:0000313" key="6">
    <source>
        <dbReference type="EMBL" id="PTQ71926.1"/>
    </source>
</evidence>
<dbReference type="InterPro" id="IPR000847">
    <property type="entry name" value="LysR_HTH_N"/>
</dbReference>
<keyword evidence="7" id="KW-1185">Reference proteome</keyword>
<dbReference type="PANTHER" id="PTHR30537">
    <property type="entry name" value="HTH-TYPE TRANSCRIPTIONAL REGULATOR"/>
    <property type="match status" value="1"/>
</dbReference>
<dbReference type="PROSITE" id="PS50931">
    <property type="entry name" value="HTH_LYSR"/>
    <property type="match status" value="1"/>
</dbReference>
<dbReference type="EMBL" id="QAOH01000007">
    <property type="protein sequence ID" value="PTQ71926.1"/>
    <property type="molecule type" value="Genomic_DNA"/>
</dbReference>
<dbReference type="OrthoDB" id="7768317at2"/>
<dbReference type="GO" id="GO:0043565">
    <property type="term" value="F:sequence-specific DNA binding"/>
    <property type="evidence" value="ECO:0007669"/>
    <property type="project" value="TreeGrafter"/>
</dbReference>
<dbReference type="InterPro" id="IPR036388">
    <property type="entry name" value="WH-like_DNA-bd_sf"/>
</dbReference>
<comment type="similarity">
    <text evidence="1">Belongs to the LysR transcriptional regulatory family.</text>
</comment>